<name>A0A562PC93_9HYPH</name>
<accession>A0A562PC93</accession>
<dbReference type="GO" id="GO:0008080">
    <property type="term" value="F:N-acetyltransferase activity"/>
    <property type="evidence" value="ECO:0007669"/>
    <property type="project" value="InterPro"/>
</dbReference>
<evidence type="ECO:0000259" key="2">
    <source>
        <dbReference type="PROSITE" id="PS51186"/>
    </source>
</evidence>
<dbReference type="Pfam" id="PF00583">
    <property type="entry name" value="Acetyltransf_1"/>
    <property type="match status" value="1"/>
</dbReference>
<gene>
    <name evidence="3" type="ORF">IQ26_00972</name>
</gene>
<dbReference type="Gene3D" id="3.40.630.30">
    <property type="match status" value="1"/>
</dbReference>
<dbReference type="InterPro" id="IPR016181">
    <property type="entry name" value="Acyl_CoA_acyltransferase"/>
</dbReference>
<organism evidence="3 4">
    <name type="scientific">Mesorhizobium tianshanense</name>
    <dbReference type="NCBI Taxonomy" id="39844"/>
    <lineage>
        <taxon>Bacteria</taxon>
        <taxon>Pseudomonadati</taxon>
        <taxon>Pseudomonadota</taxon>
        <taxon>Alphaproteobacteria</taxon>
        <taxon>Hyphomicrobiales</taxon>
        <taxon>Phyllobacteriaceae</taxon>
        <taxon>Mesorhizobium</taxon>
    </lineage>
</organism>
<sequence length="186" mass="20428">MPVTLKQGVRLARHEELDKISTLVSDAFASFRHALPRHIFEPYVNDACDLAGRWEDASLAVLEHQGRLVGTVSYYAEASHEDMGWPPGLAGLRTLAVAPSAQGRGYGRALCEWCVMRARQQGAGALALHTASFMTPACTLYENLGFQRRPSYDLFASDIIGFDPALGDQTVIAYLLPLQHVDSPDR</sequence>
<dbReference type="PROSITE" id="PS51186">
    <property type="entry name" value="GNAT"/>
    <property type="match status" value="1"/>
</dbReference>
<dbReference type="InterPro" id="IPR000182">
    <property type="entry name" value="GNAT_dom"/>
</dbReference>
<dbReference type="RefSeq" id="WP_162457863.1">
    <property type="nucleotide sequence ID" value="NZ_BSPF01000003.1"/>
</dbReference>
<reference evidence="3 4" key="1">
    <citation type="journal article" date="2015" name="Stand. Genomic Sci.">
        <title>Genomic Encyclopedia of Bacterial and Archaeal Type Strains, Phase III: the genomes of soil and plant-associated and newly described type strains.</title>
        <authorList>
            <person name="Whitman W.B."/>
            <person name="Woyke T."/>
            <person name="Klenk H.P."/>
            <person name="Zhou Y."/>
            <person name="Lilburn T.G."/>
            <person name="Beck B.J."/>
            <person name="De Vos P."/>
            <person name="Vandamme P."/>
            <person name="Eisen J.A."/>
            <person name="Garrity G."/>
            <person name="Hugenholtz P."/>
            <person name="Kyrpides N.C."/>
        </authorList>
    </citation>
    <scope>NUCLEOTIDE SEQUENCE [LARGE SCALE GENOMIC DNA]</scope>
    <source>
        <strain evidence="3 4">CGMCC 1.2546</strain>
    </source>
</reference>
<dbReference type="PANTHER" id="PTHR13947">
    <property type="entry name" value="GNAT FAMILY N-ACETYLTRANSFERASE"/>
    <property type="match status" value="1"/>
</dbReference>
<evidence type="ECO:0000313" key="4">
    <source>
        <dbReference type="Proteomes" id="UP000317122"/>
    </source>
</evidence>
<dbReference type="OrthoDB" id="9803233at2"/>
<keyword evidence="4" id="KW-1185">Reference proteome</keyword>
<proteinExistence type="predicted"/>
<dbReference type="SUPFAM" id="SSF55729">
    <property type="entry name" value="Acyl-CoA N-acyltransferases (Nat)"/>
    <property type="match status" value="1"/>
</dbReference>
<keyword evidence="1 3" id="KW-0808">Transferase</keyword>
<dbReference type="PANTHER" id="PTHR13947:SF37">
    <property type="entry name" value="LD18367P"/>
    <property type="match status" value="1"/>
</dbReference>
<protein>
    <submittedName>
        <fullName evidence="3">Acetyltransferase (GNAT) family protein</fullName>
    </submittedName>
</protein>
<evidence type="ECO:0000313" key="3">
    <source>
        <dbReference type="EMBL" id="TWI42047.1"/>
    </source>
</evidence>
<dbReference type="InterPro" id="IPR050769">
    <property type="entry name" value="NAT_camello-type"/>
</dbReference>
<dbReference type="EMBL" id="VLKT01000004">
    <property type="protein sequence ID" value="TWI42047.1"/>
    <property type="molecule type" value="Genomic_DNA"/>
</dbReference>
<evidence type="ECO:0000256" key="1">
    <source>
        <dbReference type="ARBA" id="ARBA00022679"/>
    </source>
</evidence>
<comment type="caution">
    <text evidence="3">The sequence shown here is derived from an EMBL/GenBank/DDBJ whole genome shotgun (WGS) entry which is preliminary data.</text>
</comment>
<dbReference type="AlphaFoldDB" id="A0A562PC93"/>
<dbReference type="Proteomes" id="UP000317122">
    <property type="component" value="Unassembled WGS sequence"/>
</dbReference>
<dbReference type="CDD" id="cd04301">
    <property type="entry name" value="NAT_SF"/>
    <property type="match status" value="1"/>
</dbReference>
<feature type="domain" description="N-acetyltransferase" evidence="2">
    <location>
        <begin position="7"/>
        <end position="179"/>
    </location>
</feature>